<feature type="chain" id="PRO_5006393666" evidence="2">
    <location>
        <begin position="23"/>
        <end position="297"/>
    </location>
</feature>
<dbReference type="STRING" id="405444.ABB26_03340"/>
<dbReference type="AlphaFoldDB" id="A0A0R0C7P2"/>
<keyword evidence="2" id="KW-0732">Signal</keyword>
<dbReference type="SUPFAM" id="SSF74653">
    <property type="entry name" value="TolA/TonB C-terminal domain"/>
    <property type="match status" value="1"/>
</dbReference>
<evidence type="ECO:0000313" key="4">
    <source>
        <dbReference type="Proteomes" id="UP000050864"/>
    </source>
</evidence>
<sequence>MNVRFGALGVAGVLLLAAPVWASAAVSNGSVASVRQQVESSMLVGGDVHIEQDGTVSGVVLRQEEKLPEGVVKLVRDTALQWRFEPIVVDGRTVKAIAPMSLRVVARKVEGGSYEVSLRGVSFQKSETTDPHAVTAMEMAPPRYPELAYQSGATGDVYLLVKVGSDGKVEDAFAEQVNLTFLSREADQRRFREVLAKSAVSAAKRWTFRVPTAGEEATQPYWNVRVPVSYAIQLAGGSQRPETYGRWRSYVAGPRERAPWRSESQEAGSAPDTLAEGGVYMADRNTGPRLLTPLQGG</sequence>
<evidence type="ECO:0000313" key="3">
    <source>
        <dbReference type="EMBL" id="KRG65677.1"/>
    </source>
</evidence>
<feature type="region of interest" description="Disordered" evidence="1">
    <location>
        <begin position="255"/>
        <end position="275"/>
    </location>
</feature>
<evidence type="ECO:0000256" key="2">
    <source>
        <dbReference type="SAM" id="SignalP"/>
    </source>
</evidence>
<accession>A0A0R0C7P2</accession>
<feature type="signal peptide" evidence="2">
    <location>
        <begin position="1"/>
        <end position="22"/>
    </location>
</feature>
<organism evidence="3 4">
    <name type="scientific">Stenotrophomonas humi</name>
    <dbReference type="NCBI Taxonomy" id="405444"/>
    <lineage>
        <taxon>Bacteria</taxon>
        <taxon>Pseudomonadati</taxon>
        <taxon>Pseudomonadota</taxon>
        <taxon>Gammaproteobacteria</taxon>
        <taxon>Lysobacterales</taxon>
        <taxon>Lysobacteraceae</taxon>
        <taxon>Stenotrophomonas</taxon>
    </lineage>
</organism>
<gene>
    <name evidence="3" type="ORF">ABB26_03340</name>
</gene>
<feature type="compositionally biased region" description="Basic and acidic residues" evidence="1">
    <location>
        <begin position="255"/>
        <end position="264"/>
    </location>
</feature>
<name>A0A0R0C7P2_9GAMM</name>
<proteinExistence type="predicted"/>
<comment type="caution">
    <text evidence="3">The sequence shown here is derived from an EMBL/GenBank/DDBJ whole genome shotgun (WGS) entry which is preliminary data.</text>
</comment>
<dbReference type="PATRIC" id="fig|405444.3.peg.3334"/>
<dbReference type="RefSeq" id="WP_245626124.1">
    <property type="nucleotide sequence ID" value="NZ_LDJI01000006.1"/>
</dbReference>
<dbReference type="EMBL" id="LDJI01000006">
    <property type="protein sequence ID" value="KRG65677.1"/>
    <property type="molecule type" value="Genomic_DNA"/>
</dbReference>
<reference evidence="3 4" key="1">
    <citation type="submission" date="2015-05" db="EMBL/GenBank/DDBJ databases">
        <title>Genome sequencing and analysis of members of genus Stenotrophomonas.</title>
        <authorList>
            <person name="Patil P.P."/>
            <person name="Midha S."/>
            <person name="Patil P.B."/>
        </authorList>
    </citation>
    <scope>NUCLEOTIDE SEQUENCE [LARGE SCALE GENOMIC DNA]</scope>
    <source>
        <strain evidence="3 4">DSM 18929</strain>
    </source>
</reference>
<evidence type="ECO:0000256" key="1">
    <source>
        <dbReference type="SAM" id="MobiDB-lite"/>
    </source>
</evidence>
<protein>
    <submittedName>
        <fullName evidence="3">Protein tonB</fullName>
    </submittedName>
</protein>
<dbReference type="Proteomes" id="UP000050864">
    <property type="component" value="Unassembled WGS sequence"/>
</dbReference>
<dbReference type="Gene3D" id="3.30.1150.10">
    <property type="match status" value="1"/>
</dbReference>
<keyword evidence="4" id="KW-1185">Reference proteome</keyword>